<dbReference type="RefSeq" id="WP_012509742.1">
    <property type="nucleotide sequence ID" value="NZ_AP021867.1"/>
</dbReference>
<dbReference type="NCBIfam" id="TIGR04511">
    <property type="entry name" value="SagB_rel_DH_2"/>
    <property type="match status" value="1"/>
</dbReference>
<dbReference type="AlphaFoldDB" id="A0ABD7C590"/>
<sequence>MTSSRYRRCHALAVVPDEQPSFSLNSLLAGGTGVEFVQQLQVRAAHLDQPVTLDADACALLLQTSAERWQVLPDDLQNRARVASLLEAGLLIAEEGAPEAARQADQRVRDGHWWALSAIHHRHSRWAGVDSAGDMEKHRMVTAQDLVQQLGKPPTEAPERQPGAIALPVAAPDAVAQLLAARTTCRNYAEDKPLSLEMLAGMMQHVLMAQAQVETEPGVRFLKKNVPSAGSLHPLEAYVIARKVDGLQPGLYHYHAVAHELARQQAQPAQLDDFCLRLLSGQHWFASAHAMVVLVCRFGRNFWKYRNHAKAYRAVSLDVGHVSQALYTAATANGLGGFVTAAINETEIESLLGFDPMVDGAMAVCGFGWRAQSMTTAELDPAGHVWKREARD</sequence>
<dbReference type="InterPro" id="IPR030965">
    <property type="entry name" value="SagB-rel_DH_2"/>
</dbReference>
<organism evidence="2 3">
    <name type="scientific">Stenotrophomonas maltophilia</name>
    <name type="common">Pseudomonas maltophilia</name>
    <name type="synonym">Xanthomonas maltophilia</name>
    <dbReference type="NCBI Taxonomy" id="40324"/>
    <lineage>
        <taxon>Bacteria</taxon>
        <taxon>Pseudomonadati</taxon>
        <taxon>Pseudomonadota</taxon>
        <taxon>Gammaproteobacteria</taxon>
        <taxon>Lysobacterales</taxon>
        <taxon>Lysobacteraceae</taxon>
        <taxon>Stenotrophomonas</taxon>
        <taxon>Stenotrophomonas maltophilia group</taxon>
    </lineage>
</organism>
<reference evidence="2 3" key="1">
    <citation type="submission" date="2021-01" db="EMBL/GenBank/DDBJ databases">
        <title>Genome Characterization of a novel Stenotrophomonas isolate with high keratinase activity.</title>
        <authorList>
            <person name="Cao Z.-J."/>
        </authorList>
    </citation>
    <scope>NUCLEOTIDE SEQUENCE [LARGE SCALE GENOMIC DNA]</scope>
    <source>
        <strain evidence="2 3">DHHJ</strain>
    </source>
</reference>
<dbReference type="Pfam" id="PF00881">
    <property type="entry name" value="Nitroreductase"/>
    <property type="match status" value="1"/>
</dbReference>
<dbReference type="EMBL" id="CP067993">
    <property type="protein sequence ID" value="QQQ42650.1"/>
    <property type="molecule type" value="Genomic_DNA"/>
</dbReference>
<dbReference type="Gene3D" id="3.40.109.10">
    <property type="entry name" value="NADH Oxidase"/>
    <property type="match status" value="1"/>
</dbReference>
<evidence type="ECO:0000259" key="1">
    <source>
        <dbReference type="Pfam" id="PF00881"/>
    </source>
</evidence>
<evidence type="ECO:0000313" key="2">
    <source>
        <dbReference type="EMBL" id="QQQ42650.1"/>
    </source>
</evidence>
<dbReference type="NCBIfam" id="TIGR03605">
    <property type="entry name" value="antibiot_sagB"/>
    <property type="match status" value="1"/>
</dbReference>
<dbReference type="CDD" id="cd02142">
    <property type="entry name" value="McbC_SagB-like_oxidoreductase"/>
    <property type="match status" value="1"/>
</dbReference>
<proteinExistence type="predicted"/>
<dbReference type="SUPFAM" id="SSF55469">
    <property type="entry name" value="FMN-dependent nitroreductase-like"/>
    <property type="match status" value="1"/>
</dbReference>
<dbReference type="Proteomes" id="UP000596095">
    <property type="component" value="Chromosome"/>
</dbReference>
<feature type="domain" description="Nitroreductase" evidence="1">
    <location>
        <begin position="180"/>
        <end position="369"/>
    </location>
</feature>
<evidence type="ECO:0000313" key="3">
    <source>
        <dbReference type="Proteomes" id="UP000596095"/>
    </source>
</evidence>
<gene>
    <name evidence="2" type="ORF">JJL50_00895</name>
</gene>
<dbReference type="PANTHER" id="PTHR43745">
    <property type="entry name" value="NITROREDUCTASE MJ1384-RELATED"/>
    <property type="match status" value="1"/>
</dbReference>
<name>A0ABD7C590_STEMA</name>
<dbReference type="InterPro" id="IPR029479">
    <property type="entry name" value="Nitroreductase"/>
</dbReference>
<dbReference type="InterPro" id="IPR052544">
    <property type="entry name" value="Bacteriocin_Proc_Enz"/>
</dbReference>
<protein>
    <submittedName>
        <fullName evidence="2">Peptide maturation dehydrogenase</fullName>
    </submittedName>
</protein>
<dbReference type="InterPro" id="IPR020051">
    <property type="entry name" value="SagB-type_dehydrogenase"/>
</dbReference>
<accession>A0ABD7C590</accession>
<dbReference type="InterPro" id="IPR000415">
    <property type="entry name" value="Nitroreductase-like"/>
</dbReference>
<dbReference type="PANTHER" id="PTHR43745:SF2">
    <property type="entry name" value="NITROREDUCTASE MJ1384-RELATED"/>
    <property type="match status" value="1"/>
</dbReference>